<evidence type="ECO:0000259" key="5">
    <source>
        <dbReference type="Pfam" id="PF20464"/>
    </source>
</evidence>
<proteinExistence type="predicted"/>
<evidence type="ECO:0000259" key="8">
    <source>
        <dbReference type="Pfam" id="PF20473"/>
    </source>
</evidence>
<dbReference type="InterPro" id="IPR029063">
    <property type="entry name" value="SAM-dependent_MTases_sf"/>
</dbReference>
<dbReference type="Gene3D" id="3.40.50.150">
    <property type="entry name" value="Vaccinia Virus protein VP39"/>
    <property type="match status" value="1"/>
</dbReference>
<evidence type="ECO:0000256" key="1">
    <source>
        <dbReference type="ARBA" id="ARBA00011900"/>
    </source>
</evidence>
<feature type="domain" description="MmeI-like DNA-methyltransferase" evidence="8">
    <location>
        <begin position="340"/>
        <end position="572"/>
    </location>
</feature>
<comment type="catalytic activity">
    <reaction evidence="4">
        <text>a 2'-deoxyadenosine in DNA + S-adenosyl-L-methionine = an N(6)-methyl-2'-deoxyadenosine in DNA + S-adenosyl-L-homocysteine + H(+)</text>
        <dbReference type="Rhea" id="RHEA:15197"/>
        <dbReference type="Rhea" id="RHEA-COMP:12418"/>
        <dbReference type="Rhea" id="RHEA-COMP:12419"/>
        <dbReference type="ChEBI" id="CHEBI:15378"/>
        <dbReference type="ChEBI" id="CHEBI:57856"/>
        <dbReference type="ChEBI" id="CHEBI:59789"/>
        <dbReference type="ChEBI" id="CHEBI:90615"/>
        <dbReference type="ChEBI" id="CHEBI:90616"/>
        <dbReference type="EC" id="2.1.1.72"/>
    </reaction>
</comment>
<evidence type="ECO:0000256" key="4">
    <source>
        <dbReference type="ARBA" id="ARBA00047942"/>
    </source>
</evidence>
<dbReference type="Pfam" id="PF20473">
    <property type="entry name" value="MmeI_Mtase"/>
    <property type="match status" value="1"/>
</dbReference>
<dbReference type="Pfam" id="PF20466">
    <property type="entry name" value="MmeI_TRD"/>
    <property type="match status" value="1"/>
</dbReference>
<keyword evidence="3" id="KW-0808">Transferase</keyword>
<comment type="caution">
    <text evidence="9">The sequence shown here is derived from an EMBL/GenBank/DDBJ whole genome shotgun (WGS) entry which is preliminary data.</text>
</comment>
<dbReference type="InterPro" id="IPR046816">
    <property type="entry name" value="MmeI_Mtase"/>
</dbReference>
<evidence type="ECO:0000313" key="10">
    <source>
        <dbReference type="Proteomes" id="UP001525890"/>
    </source>
</evidence>
<evidence type="ECO:0000256" key="3">
    <source>
        <dbReference type="ARBA" id="ARBA00022679"/>
    </source>
</evidence>
<feature type="domain" description="MmeI-like N-terminal" evidence="5">
    <location>
        <begin position="10"/>
        <end position="179"/>
    </location>
</feature>
<dbReference type="EMBL" id="JAMXFF010000019">
    <property type="protein sequence ID" value="MCT7967419.1"/>
    <property type="molecule type" value="Genomic_DNA"/>
</dbReference>
<dbReference type="InterPro" id="IPR050953">
    <property type="entry name" value="N4_N6_ade-DNA_methylase"/>
</dbReference>
<feature type="domain" description="MmeI-like helicase spacer" evidence="6">
    <location>
        <begin position="192"/>
        <end position="261"/>
    </location>
</feature>
<gene>
    <name evidence="9" type="ORF">NG799_13850</name>
</gene>
<accession>A0ABT2MRS0</accession>
<dbReference type="InterPro" id="IPR046817">
    <property type="entry name" value="MmeI_N"/>
</dbReference>
<dbReference type="GO" id="GO:0032259">
    <property type="term" value="P:methylation"/>
    <property type="evidence" value="ECO:0007669"/>
    <property type="project" value="UniProtKB-KW"/>
</dbReference>
<dbReference type="PANTHER" id="PTHR33841">
    <property type="entry name" value="DNA METHYLTRANSFERASE YEEA-RELATED"/>
    <property type="match status" value="1"/>
</dbReference>
<dbReference type="PROSITE" id="PS00092">
    <property type="entry name" value="N6_MTASE"/>
    <property type="match status" value="1"/>
</dbReference>
<dbReference type="InterPro" id="IPR046820">
    <property type="entry name" value="MmeI_TRD"/>
</dbReference>
<dbReference type="InterPro" id="IPR002052">
    <property type="entry name" value="DNA_methylase_N6_adenine_CS"/>
</dbReference>
<dbReference type="EC" id="2.1.1.72" evidence="1"/>
<dbReference type="Pfam" id="PF20464">
    <property type="entry name" value="MmeI_N"/>
    <property type="match status" value="1"/>
</dbReference>
<dbReference type="SUPFAM" id="SSF53335">
    <property type="entry name" value="S-adenosyl-L-methionine-dependent methyltransferases"/>
    <property type="match status" value="1"/>
</dbReference>
<sequence>MSTSAQKLHTFITYCQQHIKGDEKGEAQVFLDRFFRAFGHEGALEAGASYEERVKKGSKTGKTGFADLVWKPRVLIEMKKRGEKLQKHYSQAFDYWTRLVPDRPRYVILCNFDEFWIFDFDIQLDTPIDIISLQQLPERAGAFTFMELENRTPVFHNNQVEVTERAARRLGELFVELKNTAKRRGFTESVAQRFILQCVLAMFAEDRGLLPRDLFISSVQDCLNGASSYDILGGLFREMNTPEITVAGRYKGVDYFNGGLFSVIHPIELTREELQFLDVSAREDWSQVRPAIFGNIFEGSVNETERHTYGIHYTSEADIMKIVRPTISRYWEDRIEAATTIPELNGLQMELQSYRVLDPACGSGNFLYIAYQELKRIEQVLLEKIASRRKSPREQLEIGFVTPLQFYGMDTNPFAVELARVTLAIARKVAIDKFGLTEDPLPLDTLDKNIVCQDALFNQWPKVKAIIGNPPFLGGKHLRINLGDDYIDRVFARFPDVKDSVDFCAYWFRLAHDGVEDNGRAGLVATNSVSQGKSRVATLDYITQNGGYIHEAISSEPWSGDAKVHVSLINWAKEEPSQYYLDNSLVSSINSSLQSTLDVSQAVRLTANKNCCFQGVIPVGKGFIVTEQQVKTWIQVDPKNQEVLKLFSMGANLAKNPHGKPDRWIIDFNEMAIEDASEYSLPFQHIQATVKPDRDKNRDEKARKYWWKFIRSRPEMRNAIASLSHYFTVPRVSKWVIFIPATLNWLPGDLNVVVASDDFYILGILTSKIHRIWVKAQSSTLKGDTRYTHNTCFETFPFPQTPALNLVTSIREITQKLHDYRTQQMEAKQWGITQLYNKFFNEPTSQLSKLHAELDKQVMQAYRFKPTDDILEKLLQLNGELAEKEARGDLVLGPQAPSI</sequence>
<evidence type="ECO:0000313" key="9">
    <source>
        <dbReference type="EMBL" id="MCT7967419.1"/>
    </source>
</evidence>
<dbReference type="Pfam" id="PF20465">
    <property type="entry name" value="MmeI_hel"/>
    <property type="match status" value="1"/>
</dbReference>
<evidence type="ECO:0000259" key="6">
    <source>
        <dbReference type="Pfam" id="PF20465"/>
    </source>
</evidence>
<dbReference type="PANTHER" id="PTHR33841:SF1">
    <property type="entry name" value="DNA METHYLTRANSFERASE A"/>
    <property type="match status" value="1"/>
</dbReference>
<feature type="domain" description="MmeI-like target recognition" evidence="7">
    <location>
        <begin position="620"/>
        <end position="800"/>
    </location>
</feature>
<keyword evidence="2 9" id="KW-0489">Methyltransferase</keyword>
<dbReference type="InterPro" id="IPR046819">
    <property type="entry name" value="MmeI_hel"/>
</dbReference>
<dbReference type="RefSeq" id="WP_368007004.1">
    <property type="nucleotide sequence ID" value="NZ_JAMXFF010000019.1"/>
</dbReference>
<organism evidence="9 10">
    <name type="scientific">Laspinema palackyanum D2a</name>
    <dbReference type="NCBI Taxonomy" id="2953684"/>
    <lineage>
        <taxon>Bacteria</taxon>
        <taxon>Bacillati</taxon>
        <taxon>Cyanobacteriota</taxon>
        <taxon>Cyanophyceae</taxon>
        <taxon>Oscillatoriophycideae</taxon>
        <taxon>Oscillatoriales</taxon>
        <taxon>Laspinemataceae</taxon>
        <taxon>Laspinema</taxon>
        <taxon>Laspinema palackyanum</taxon>
    </lineage>
</organism>
<protein>
    <recommendedName>
        <fullName evidence="1">site-specific DNA-methyltransferase (adenine-specific)</fullName>
        <ecNumber evidence="1">2.1.1.72</ecNumber>
    </recommendedName>
</protein>
<evidence type="ECO:0000259" key="7">
    <source>
        <dbReference type="Pfam" id="PF20466"/>
    </source>
</evidence>
<dbReference type="Proteomes" id="UP001525890">
    <property type="component" value="Unassembled WGS sequence"/>
</dbReference>
<keyword evidence="10" id="KW-1185">Reference proteome</keyword>
<dbReference type="GO" id="GO:0008168">
    <property type="term" value="F:methyltransferase activity"/>
    <property type="evidence" value="ECO:0007669"/>
    <property type="project" value="UniProtKB-KW"/>
</dbReference>
<name>A0ABT2MRS0_9CYAN</name>
<reference evidence="9 10" key="1">
    <citation type="journal article" date="2022" name="Front. Microbiol.">
        <title>High genomic differentiation and limited gene flow indicate recent cryptic speciation within the genus Laspinema (cyanobacteria).</title>
        <authorList>
            <person name="Stanojkovic A."/>
            <person name="Skoupy S."/>
            <person name="Skaloud P."/>
            <person name="Dvorak P."/>
        </authorList>
    </citation>
    <scope>NUCLEOTIDE SEQUENCE [LARGE SCALE GENOMIC DNA]</scope>
    <source>
        <strain evidence="9 10">D2a</strain>
    </source>
</reference>
<evidence type="ECO:0000256" key="2">
    <source>
        <dbReference type="ARBA" id="ARBA00022603"/>
    </source>
</evidence>